<sequence>MCPPVNWPVVSALGRGQYETEERSITEPHAPGKSTPSSLAALSCEGQRSGGLPFADTANQIFSRSLLNKFSIGKGIMTMTLIIKKSLGERTVIANSVGQCPRFDLARSYHQPGIYDASHGFVPR</sequence>
<feature type="region of interest" description="Disordered" evidence="1">
    <location>
        <begin position="18"/>
        <end position="40"/>
    </location>
</feature>
<comment type="caution">
    <text evidence="2">The sequence shown here is derived from an EMBL/GenBank/DDBJ whole genome shotgun (WGS) entry which is preliminary data.</text>
</comment>
<dbReference type="Proteomes" id="UP001209878">
    <property type="component" value="Unassembled WGS sequence"/>
</dbReference>
<proteinExistence type="predicted"/>
<name>A0AAD9PDP7_RIDPI</name>
<accession>A0AAD9PDP7</accession>
<dbReference type="AlphaFoldDB" id="A0AAD9PDP7"/>
<evidence type="ECO:0000256" key="1">
    <source>
        <dbReference type="SAM" id="MobiDB-lite"/>
    </source>
</evidence>
<organism evidence="2 3">
    <name type="scientific">Ridgeia piscesae</name>
    <name type="common">Tubeworm</name>
    <dbReference type="NCBI Taxonomy" id="27915"/>
    <lineage>
        <taxon>Eukaryota</taxon>
        <taxon>Metazoa</taxon>
        <taxon>Spiralia</taxon>
        <taxon>Lophotrochozoa</taxon>
        <taxon>Annelida</taxon>
        <taxon>Polychaeta</taxon>
        <taxon>Sedentaria</taxon>
        <taxon>Canalipalpata</taxon>
        <taxon>Sabellida</taxon>
        <taxon>Siboglinidae</taxon>
        <taxon>Ridgeia</taxon>
    </lineage>
</organism>
<keyword evidence="3" id="KW-1185">Reference proteome</keyword>
<dbReference type="EMBL" id="JAODUO010000019">
    <property type="protein sequence ID" value="KAK2192946.1"/>
    <property type="molecule type" value="Genomic_DNA"/>
</dbReference>
<protein>
    <submittedName>
        <fullName evidence="2">Uncharacterized protein</fullName>
    </submittedName>
</protein>
<evidence type="ECO:0000313" key="2">
    <source>
        <dbReference type="EMBL" id="KAK2192946.1"/>
    </source>
</evidence>
<gene>
    <name evidence="2" type="ORF">NP493_19g01004</name>
</gene>
<reference evidence="2" key="1">
    <citation type="journal article" date="2023" name="Mol. Biol. Evol.">
        <title>Third-Generation Sequencing Reveals the Adaptive Role of the Epigenome in Three Deep-Sea Polychaetes.</title>
        <authorList>
            <person name="Perez M."/>
            <person name="Aroh O."/>
            <person name="Sun Y."/>
            <person name="Lan Y."/>
            <person name="Juniper S.K."/>
            <person name="Young C.R."/>
            <person name="Angers B."/>
            <person name="Qian P.Y."/>
        </authorList>
    </citation>
    <scope>NUCLEOTIDE SEQUENCE</scope>
    <source>
        <strain evidence="2">R07B-5</strain>
    </source>
</reference>
<evidence type="ECO:0000313" key="3">
    <source>
        <dbReference type="Proteomes" id="UP001209878"/>
    </source>
</evidence>